<keyword evidence="2" id="KW-1185">Reference proteome</keyword>
<reference evidence="2" key="1">
    <citation type="journal article" date="2019" name="Int. J. Syst. Evol. Microbiol.">
        <title>The Global Catalogue of Microorganisms (GCM) 10K type strain sequencing project: providing services to taxonomists for standard genome sequencing and annotation.</title>
        <authorList>
            <consortium name="The Broad Institute Genomics Platform"/>
            <consortium name="The Broad Institute Genome Sequencing Center for Infectious Disease"/>
            <person name="Wu L."/>
            <person name="Ma J."/>
        </authorList>
    </citation>
    <scope>NUCLEOTIDE SEQUENCE [LARGE SCALE GENOMIC DNA]</scope>
    <source>
        <strain evidence="2">NBRC 111756</strain>
    </source>
</reference>
<gene>
    <name evidence="1" type="ORF">ACFQDL_28340</name>
</gene>
<comment type="caution">
    <text evidence="1">The sequence shown here is derived from an EMBL/GenBank/DDBJ whole genome shotgun (WGS) entry which is preliminary data.</text>
</comment>
<evidence type="ECO:0000313" key="1">
    <source>
        <dbReference type="EMBL" id="MFC6673564.1"/>
    </source>
</evidence>
<dbReference type="EMBL" id="JBHSWE010000001">
    <property type="protein sequence ID" value="MFC6673564.1"/>
    <property type="molecule type" value="Genomic_DNA"/>
</dbReference>
<sequence>MSIYVARTSQKLNFARLHLHQLELAQASSGWSKHALVESFQESVLFHLASGYQAFLREIAERYRLEVERINGFEDLERLLEQSGQESPERNELSALEQDSGSWLHRMQLAYRACWQASDRRDASTPEHSRSEIQVRQVNPSHAVDRDVQAECQRWFDEFARLVERLRAGMEEW</sequence>
<dbReference type="RefSeq" id="WP_379912041.1">
    <property type="nucleotide sequence ID" value="NZ_JBHSWE010000001.1"/>
</dbReference>
<protein>
    <submittedName>
        <fullName evidence="1">DUF6586 family protein</fullName>
    </submittedName>
</protein>
<evidence type="ECO:0000313" key="2">
    <source>
        <dbReference type="Proteomes" id="UP001596422"/>
    </source>
</evidence>
<dbReference type="Pfam" id="PF20227">
    <property type="entry name" value="DUF6586"/>
    <property type="match status" value="1"/>
</dbReference>
<organism evidence="1 2">
    <name type="scientific">Marinobacterium aestuariivivens</name>
    <dbReference type="NCBI Taxonomy" id="1698799"/>
    <lineage>
        <taxon>Bacteria</taxon>
        <taxon>Pseudomonadati</taxon>
        <taxon>Pseudomonadota</taxon>
        <taxon>Gammaproteobacteria</taxon>
        <taxon>Oceanospirillales</taxon>
        <taxon>Oceanospirillaceae</taxon>
        <taxon>Marinobacterium</taxon>
    </lineage>
</organism>
<name>A0ABW2A804_9GAMM</name>
<dbReference type="InterPro" id="IPR046493">
    <property type="entry name" value="DUF6586"/>
</dbReference>
<proteinExistence type="predicted"/>
<accession>A0ABW2A804</accession>
<dbReference type="Proteomes" id="UP001596422">
    <property type="component" value="Unassembled WGS sequence"/>
</dbReference>